<accession>A0AAE3D9S1</accession>
<proteinExistence type="predicted"/>
<comment type="caution">
    <text evidence="1">The sequence shown here is derived from an EMBL/GenBank/DDBJ whole genome shotgun (WGS) entry which is preliminary data.</text>
</comment>
<dbReference type="EMBL" id="JAJEPV010000067">
    <property type="protein sequence ID" value="MCC2121245.1"/>
    <property type="molecule type" value="Genomic_DNA"/>
</dbReference>
<organism evidence="1 2">
    <name type="scientific">Waltera acetigignens</name>
    <dbReference type="NCBI Taxonomy" id="2981769"/>
    <lineage>
        <taxon>Bacteria</taxon>
        <taxon>Bacillati</taxon>
        <taxon>Bacillota</taxon>
        <taxon>Clostridia</taxon>
        <taxon>Lachnospirales</taxon>
        <taxon>Lachnospiraceae</taxon>
        <taxon>Waltera</taxon>
    </lineage>
</organism>
<protein>
    <submittedName>
        <fullName evidence="1">Uncharacterized protein</fullName>
    </submittedName>
</protein>
<sequence>MKKAGYRFPEKVAVASEGNPTALYEKSWLRFLKKVAVASERQSGSFLEQDSTAVPNFAYRSFCPCGNLVGECLPQTLLMRLTPLEKFPQILFGLFQKQFRYTPRFSPISERTPRTERRSTTYETI</sequence>
<evidence type="ECO:0000313" key="1">
    <source>
        <dbReference type="EMBL" id="MCC2121245.1"/>
    </source>
</evidence>
<dbReference type="AlphaFoldDB" id="A0AAE3D9S1"/>
<keyword evidence="2" id="KW-1185">Reference proteome</keyword>
<name>A0AAE3D9S1_9FIRM</name>
<evidence type="ECO:0000313" key="2">
    <source>
        <dbReference type="Proteomes" id="UP001197795"/>
    </source>
</evidence>
<dbReference type="RefSeq" id="WP_055307240.1">
    <property type="nucleotide sequence ID" value="NZ_JAJEPV010000067.1"/>
</dbReference>
<dbReference type="Proteomes" id="UP001197795">
    <property type="component" value="Unassembled WGS sequence"/>
</dbReference>
<gene>
    <name evidence="1" type="ORF">LKD75_16940</name>
</gene>
<reference evidence="1 2" key="1">
    <citation type="submission" date="2021-10" db="EMBL/GenBank/DDBJ databases">
        <title>Anaerobic single-cell dispensing facilitates the cultivation of human gut bacteria.</title>
        <authorList>
            <person name="Afrizal A."/>
        </authorList>
    </citation>
    <scope>NUCLEOTIDE SEQUENCE [LARGE SCALE GENOMIC DNA]</scope>
    <source>
        <strain evidence="1 2">CLA-AA-H273</strain>
    </source>
</reference>